<reference evidence="3 4" key="1">
    <citation type="submission" date="2014-04" db="EMBL/GenBank/DDBJ databases">
        <authorList>
            <consortium name="DOE Joint Genome Institute"/>
            <person name="Kuo A."/>
            <person name="Martino E."/>
            <person name="Perotto S."/>
            <person name="Kohler A."/>
            <person name="Nagy L.G."/>
            <person name="Floudas D."/>
            <person name="Copeland A."/>
            <person name="Barry K.W."/>
            <person name="Cichocki N."/>
            <person name="Veneault-Fourrey C."/>
            <person name="LaButti K."/>
            <person name="Lindquist E.A."/>
            <person name="Lipzen A."/>
            <person name="Lundell T."/>
            <person name="Morin E."/>
            <person name="Murat C."/>
            <person name="Sun H."/>
            <person name="Tunlid A."/>
            <person name="Henrissat B."/>
            <person name="Grigoriev I.V."/>
            <person name="Hibbett D.S."/>
            <person name="Martin F."/>
            <person name="Nordberg H.P."/>
            <person name="Cantor M.N."/>
            <person name="Hua S.X."/>
        </authorList>
    </citation>
    <scope>NUCLEOTIDE SEQUENCE [LARGE SCALE GENOMIC DNA]</scope>
    <source>
        <strain evidence="3 4">Zn</strain>
    </source>
</reference>
<dbReference type="InterPro" id="IPR008979">
    <property type="entry name" value="Galactose-bd-like_sf"/>
</dbReference>
<feature type="domain" description="Xaa-Pro dipeptidyl-peptidase C-terminal" evidence="2">
    <location>
        <begin position="454"/>
        <end position="698"/>
    </location>
</feature>
<dbReference type="InterPro" id="IPR013736">
    <property type="entry name" value="Xaa-Pro_dipept_C"/>
</dbReference>
<dbReference type="InterPro" id="IPR000383">
    <property type="entry name" value="Xaa-Pro-like_dom"/>
</dbReference>
<dbReference type="Pfam" id="PF02129">
    <property type="entry name" value="Peptidase_S15"/>
    <property type="match status" value="1"/>
</dbReference>
<evidence type="ECO:0000256" key="1">
    <source>
        <dbReference type="ARBA" id="ARBA00022801"/>
    </source>
</evidence>
<evidence type="ECO:0000259" key="2">
    <source>
        <dbReference type="SMART" id="SM00939"/>
    </source>
</evidence>
<name>A0A0C3DT59_OIDMZ</name>
<dbReference type="InParanoid" id="A0A0C3DT59"/>
<dbReference type="InterPro" id="IPR005674">
    <property type="entry name" value="CocE/Ser_esterase"/>
</dbReference>
<dbReference type="SMART" id="SM00939">
    <property type="entry name" value="PepX_C"/>
    <property type="match status" value="1"/>
</dbReference>
<keyword evidence="1" id="KW-0378">Hydrolase</keyword>
<evidence type="ECO:0000313" key="4">
    <source>
        <dbReference type="Proteomes" id="UP000054321"/>
    </source>
</evidence>
<dbReference type="Gene3D" id="2.60.120.260">
    <property type="entry name" value="Galactose-binding domain-like"/>
    <property type="match status" value="1"/>
</dbReference>
<sequence>MSEEGVFSDVVGLSYRCGSLEGITTADCKFCYEPGKLLTFSIGELIVGESIGKPLLTVSDLASKDTAEFASKLVNRARLLYSLTPAQGFEAPIVIDAKIEAVVTKFASQINLDSSNLSDLDVALSSICDELSLLPKSVSHTRNHLRREAAGFKVLRDIRIPTQDGNNVLADVYLPLLHQLGERYPVLISCTLYGRRVFHSGPDLENTGEIMAFEKAEDDWHSTSISVAIQLPRGSWGTKWETQRGFENIATFNTFTYVPHGYAMVKVDPRGVSQTPGKRGVPGEIARDFYGAVEWAAEQSWSDGSVALVGSSYGANTQWDVASLKPKGLKCFVPYATDLDMYREAAYIGGVPTHRYLSDWFSRVRKSSPKWPDHLDLMGMMSTHPFYDGLWEMISTKSVALDLPCFLAAPQIFIIHGRGAFEAWRLRQPENTHLQLVDCNYYPWPSHEASGKILQFLNYHLKGTEHPQLEKVGIQMRLGHKTWYWRKENNWPVPGTKYTKWHLGVDGSLTKDESKDPEKKFDYSSKIPTGGKSGVSFYSVPFEEDTEFAGHFTAVLSVSSSMSDADVVVTLWAVDEAGHVVPYGSAGQPEPLAKGFLRASHRKTDLSKSLPERPWHTHTQEDNALLIAGEAVQLEVEIFPAAGRVRKGWKLRVDISPSEHQPDIPGYQPQDMRIWYGEEHDEGTNSIHVGRGRLNYVSCPVVPLKYSYPNIVQV</sequence>
<evidence type="ECO:0000313" key="3">
    <source>
        <dbReference type="EMBL" id="KIN05263.1"/>
    </source>
</evidence>
<keyword evidence="4" id="KW-1185">Reference proteome</keyword>
<dbReference type="HOGENOM" id="CLU_015590_3_0_1"/>
<protein>
    <recommendedName>
        <fullName evidence="2">Xaa-Pro dipeptidyl-peptidase C-terminal domain-containing protein</fullName>
    </recommendedName>
</protein>
<accession>A0A0C3DT59</accession>
<dbReference type="AlphaFoldDB" id="A0A0C3DT59"/>
<proteinExistence type="predicted"/>
<dbReference type="NCBIfam" id="TIGR00976">
    <property type="entry name" value="CocE_NonD"/>
    <property type="match status" value="1"/>
</dbReference>
<dbReference type="InterPro" id="IPR050585">
    <property type="entry name" value="Xaa-Pro_dipeptidyl-ppase/CocE"/>
</dbReference>
<dbReference type="STRING" id="913774.A0A0C3DT59"/>
<dbReference type="SUPFAM" id="SSF53474">
    <property type="entry name" value="alpha/beta-Hydrolases"/>
    <property type="match status" value="1"/>
</dbReference>
<dbReference type="OrthoDB" id="416441at2759"/>
<dbReference type="GO" id="GO:0008239">
    <property type="term" value="F:dipeptidyl-peptidase activity"/>
    <property type="evidence" value="ECO:0007669"/>
    <property type="project" value="InterPro"/>
</dbReference>
<dbReference type="PANTHER" id="PTHR43056">
    <property type="entry name" value="PEPTIDASE S9 PROLYL OLIGOPEPTIDASE"/>
    <property type="match status" value="1"/>
</dbReference>
<dbReference type="EMBL" id="KN832872">
    <property type="protein sequence ID" value="KIN05263.1"/>
    <property type="molecule type" value="Genomic_DNA"/>
</dbReference>
<dbReference type="Pfam" id="PF08530">
    <property type="entry name" value="PepX_C"/>
    <property type="match status" value="1"/>
</dbReference>
<reference evidence="4" key="2">
    <citation type="submission" date="2015-01" db="EMBL/GenBank/DDBJ databases">
        <title>Evolutionary Origins and Diversification of the Mycorrhizal Mutualists.</title>
        <authorList>
            <consortium name="DOE Joint Genome Institute"/>
            <consortium name="Mycorrhizal Genomics Consortium"/>
            <person name="Kohler A."/>
            <person name="Kuo A."/>
            <person name="Nagy L.G."/>
            <person name="Floudas D."/>
            <person name="Copeland A."/>
            <person name="Barry K.W."/>
            <person name="Cichocki N."/>
            <person name="Veneault-Fourrey C."/>
            <person name="LaButti K."/>
            <person name="Lindquist E.A."/>
            <person name="Lipzen A."/>
            <person name="Lundell T."/>
            <person name="Morin E."/>
            <person name="Murat C."/>
            <person name="Riley R."/>
            <person name="Ohm R."/>
            <person name="Sun H."/>
            <person name="Tunlid A."/>
            <person name="Henrissat B."/>
            <person name="Grigoriev I.V."/>
            <person name="Hibbett D.S."/>
            <person name="Martin F."/>
        </authorList>
    </citation>
    <scope>NUCLEOTIDE SEQUENCE [LARGE SCALE GENOMIC DNA]</scope>
    <source>
        <strain evidence="4">Zn</strain>
    </source>
</reference>
<dbReference type="Gene3D" id="1.10.3020.20">
    <property type="match status" value="1"/>
</dbReference>
<dbReference type="PANTHER" id="PTHR43056:SF10">
    <property type="entry name" value="COCE_NOND FAMILY, PUTATIVE (AFU_ORTHOLOGUE AFUA_7G00600)-RELATED"/>
    <property type="match status" value="1"/>
</dbReference>
<dbReference type="Proteomes" id="UP000054321">
    <property type="component" value="Unassembled WGS sequence"/>
</dbReference>
<dbReference type="SUPFAM" id="SSF49785">
    <property type="entry name" value="Galactose-binding domain-like"/>
    <property type="match status" value="1"/>
</dbReference>
<gene>
    <name evidence="3" type="ORF">OIDMADRAFT_39589</name>
</gene>
<dbReference type="Gene3D" id="3.40.50.1820">
    <property type="entry name" value="alpha/beta hydrolase"/>
    <property type="match status" value="1"/>
</dbReference>
<organism evidence="3 4">
    <name type="scientific">Oidiodendron maius (strain Zn)</name>
    <dbReference type="NCBI Taxonomy" id="913774"/>
    <lineage>
        <taxon>Eukaryota</taxon>
        <taxon>Fungi</taxon>
        <taxon>Dikarya</taxon>
        <taxon>Ascomycota</taxon>
        <taxon>Pezizomycotina</taxon>
        <taxon>Leotiomycetes</taxon>
        <taxon>Leotiomycetes incertae sedis</taxon>
        <taxon>Myxotrichaceae</taxon>
        <taxon>Oidiodendron</taxon>
    </lineage>
</organism>
<dbReference type="InterPro" id="IPR029058">
    <property type="entry name" value="AB_hydrolase_fold"/>
</dbReference>